<dbReference type="InterPro" id="IPR034058">
    <property type="entry name" value="TagA/B/C/D_pept_dom"/>
</dbReference>
<dbReference type="SUPFAM" id="SSF49785">
    <property type="entry name" value="Galactose-binding domain-like"/>
    <property type="match status" value="1"/>
</dbReference>
<dbReference type="CDD" id="cd00063">
    <property type="entry name" value="FN3"/>
    <property type="match status" value="1"/>
</dbReference>
<dbReference type="InterPro" id="IPR000209">
    <property type="entry name" value="Peptidase_S8/S53_dom"/>
</dbReference>
<dbReference type="PRINTS" id="PR00723">
    <property type="entry name" value="SUBTILISIN"/>
</dbReference>
<evidence type="ECO:0000256" key="4">
    <source>
        <dbReference type="ARBA" id="ARBA00022825"/>
    </source>
</evidence>
<dbReference type="Gene3D" id="3.40.50.200">
    <property type="entry name" value="Peptidase S8/S53 domain"/>
    <property type="match status" value="1"/>
</dbReference>
<reference evidence="9" key="1">
    <citation type="submission" date="2016-11" db="EMBL/GenBank/DDBJ databases">
        <authorList>
            <person name="Varghese N."/>
            <person name="Submissions S."/>
        </authorList>
    </citation>
    <scope>NUCLEOTIDE SEQUENCE [LARGE SCALE GENOMIC DNA]</scope>
    <source>
        <strain evidence="9">DSM 26349</strain>
    </source>
</reference>
<comment type="similarity">
    <text evidence="5">Belongs to the peptidase S8 family.</text>
</comment>
<evidence type="ECO:0000256" key="3">
    <source>
        <dbReference type="ARBA" id="ARBA00022801"/>
    </source>
</evidence>
<dbReference type="EMBL" id="FQYV01000019">
    <property type="protein sequence ID" value="SHJ54572.1"/>
    <property type="molecule type" value="Genomic_DNA"/>
</dbReference>
<dbReference type="CDD" id="cd04842">
    <property type="entry name" value="Peptidases_S8_Kp43_protease"/>
    <property type="match status" value="1"/>
</dbReference>
<evidence type="ECO:0000256" key="1">
    <source>
        <dbReference type="ARBA" id="ARBA00022670"/>
    </source>
</evidence>
<dbReference type="PROSITE" id="PS50853">
    <property type="entry name" value="FN3"/>
    <property type="match status" value="1"/>
</dbReference>
<gene>
    <name evidence="8" type="ORF">SAMN04487908_11945</name>
</gene>
<name>A0A1M6K6E5_9FLAO</name>
<feature type="domain" description="Fibronectin type-III" evidence="7">
    <location>
        <begin position="648"/>
        <end position="738"/>
    </location>
</feature>
<evidence type="ECO:0000259" key="7">
    <source>
        <dbReference type="PROSITE" id="PS50853"/>
    </source>
</evidence>
<dbReference type="GO" id="GO:0006508">
    <property type="term" value="P:proteolysis"/>
    <property type="evidence" value="ECO:0007669"/>
    <property type="project" value="UniProtKB-KW"/>
</dbReference>
<dbReference type="Gene3D" id="2.60.40.10">
    <property type="entry name" value="Immunoglobulins"/>
    <property type="match status" value="1"/>
</dbReference>
<dbReference type="AlphaFoldDB" id="A0A1M6K6E5"/>
<dbReference type="InterPro" id="IPR051048">
    <property type="entry name" value="Peptidase_S8/S53_subtilisin"/>
</dbReference>
<feature type="active site" description="Charge relay system" evidence="5">
    <location>
        <position position="129"/>
    </location>
</feature>
<dbReference type="PANTHER" id="PTHR43399:SF5">
    <property type="entry name" value="PEPTIDASE S8 FAMILY WITH PROTEASE-ASSOCIATED DOMAIN"/>
    <property type="match status" value="1"/>
</dbReference>
<dbReference type="InterPro" id="IPR008979">
    <property type="entry name" value="Galactose-bd-like_sf"/>
</dbReference>
<dbReference type="InterPro" id="IPR015500">
    <property type="entry name" value="Peptidase_S8_subtilisin-rel"/>
</dbReference>
<keyword evidence="1 5" id="KW-0645">Protease</keyword>
<keyword evidence="2 6" id="KW-0732">Signal</keyword>
<dbReference type="PROSITE" id="PS51892">
    <property type="entry name" value="SUBTILASE"/>
    <property type="match status" value="1"/>
</dbReference>
<organism evidence="8 9">
    <name type="scientific">Aequorivita viscosa</name>
    <dbReference type="NCBI Taxonomy" id="797419"/>
    <lineage>
        <taxon>Bacteria</taxon>
        <taxon>Pseudomonadati</taxon>
        <taxon>Bacteroidota</taxon>
        <taxon>Flavobacteriia</taxon>
        <taxon>Flavobacteriales</taxon>
        <taxon>Flavobacteriaceae</taxon>
        <taxon>Aequorivita</taxon>
    </lineage>
</organism>
<dbReference type="GO" id="GO:0004252">
    <property type="term" value="F:serine-type endopeptidase activity"/>
    <property type="evidence" value="ECO:0007669"/>
    <property type="project" value="UniProtKB-UniRule"/>
</dbReference>
<feature type="active site" description="Charge relay system" evidence="5">
    <location>
        <position position="339"/>
    </location>
</feature>
<feature type="signal peptide" evidence="6">
    <location>
        <begin position="1"/>
        <end position="21"/>
    </location>
</feature>
<evidence type="ECO:0000256" key="2">
    <source>
        <dbReference type="ARBA" id="ARBA00022729"/>
    </source>
</evidence>
<dbReference type="Proteomes" id="UP000184172">
    <property type="component" value="Unassembled WGS sequence"/>
</dbReference>
<dbReference type="InterPro" id="IPR036852">
    <property type="entry name" value="Peptidase_S8/S53_dom_sf"/>
</dbReference>
<dbReference type="STRING" id="797419.SAMN05216556_107122"/>
<dbReference type="SUPFAM" id="SSF49265">
    <property type="entry name" value="Fibronectin type III"/>
    <property type="match status" value="1"/>
</dbReference>
<dbReference type="Pfam" id="PF18962">
    <property type="entry name" value="Por_Secre_tail"/>
    <property type="match status" value="1"/>
</dbReference>
<feature type="active site" description="Charge relay system" evidence="5">
    <location>
        <position position="156"/>
    </location>
</feature>
<dbReference type="SUPFAM" id="SSF52743">
    <property type="entry name" value="Subtilisin-like"/>
    <property type="match status" value="1"/>
</dbReference>
<evidence type="ECO:0000313" key="8">
    <source>
        <dbReference type="EMBL" id="SHJ54572.1"/>
    </source>
</evidence>
<dbReference type="NCBIfam" id="TIGR04183">
    <property type="entry name" value="Por_Secre_tail"/>
    <property type="match status" value="1"/>
</dbReference>
<evidence type="ECO:0000256" key="5">
    <source>
        <dbReference type="PROSITE-ProRule" id="PRU01240"/>
    </source>
</evidence>
<dbReference type="InterPro" id="IPR026444">
    <property type="entry name" value="Secre_tail"/>
</dbReference>
<dbReference type="InterPro" id="IPR023828">
    <property type="entry name" value="Peptidase_S8_Ser-AS"/>
</dbReference>
<dbReference type="InterPro" id="IPR013783">
    <property type="entry name" value="Ig-like_fold"/>
</dbReference>
<dbReference type="PANTHER" id="PTHR43399">
    <property type="entry name" value="SUBTILISIN-RELATED"/>
    <property type="match status" value="1"/>
</dbReference>
<dbReference type="PROSITE" id="PS00138">
    <property type="entry name" value="SUBTILASE_SER"/>
    <property type="match status" value="1"/>
</dbReference>
<protein>
    <submittedName>
        <fullName evidence="8">Por secretion system C-terminal sorting domain-containing protein</fullName>
    </submittedName>
</protein>
<dbReference type="InterPro" id="IPR036116">
    <property type="entry name" value="FN3_sf"/>
</dbReference>
<keyword evidence="9" id="KW-1185">Reference proteome</keyword>
<dbReference type="OrthoDB" id="9792152at2"/>
<feature type="chain" id="PRO_5009918894" evidence="6">
    <location>
        <begin position="22"/>
        <end position="821"/>
    </location>
</feature>
<dbReference type="Gene3D" id="2.60.120.380">
    <property type="match status" value="1"/>
</dbReference>
<dbReference type="InterPro" id="IPR003961">
    <property type="entry name" value="FN3_dom"/>
</dbReference>
<keyword evidence="4 5" id="KW-0720">Serine protease</keyword>
<dbReference type="Pfam" id="PF00082">
    <property type="entry name" value="Peptidase_S8"/>
    <property type="match status" value="1"/>
</dbReference>
<sequence>MNKPFLLIFYVFFLTANFVNAQTDDQRAQIISHYDLQKLSELEQQFDKTFIAERANALRLAAINGWKETIEQPNGGVAILVGVFSDGTPKYYQTHNRGAGQTTRADRVHTNGGAELNLNGENMIGGVWDGGRTRATHLLLENRVTQIDNPSSLSSHATHVAGTMIGTGSVIVGIAKGMAPEAELLAYDFLNDESEMAAAAATGLLVSNHSYGLRIENLPLWRIGYYDDNARNLDNIVYNAPYYLPVCSAGNDRRSGQNSGDGGYDYLTDKSVSKNSIIAAAVYQVTNYSGPSSVVMSSFSSWGPTDDGRIKPDISGKGVNTYSSTANTNSSYSSYNGTSMSSPSIAGSLLLLQQHYNNIHGFFMLSSTLRGLALHTADEAGSAPGPDYRFGWGLLNIEKAAEVISNNGNESIIIEEELAQGEVYTFSVQADGVNDLVASLTWTDPAGRSPQAGINDLDTPMLVNDLDLRISDDGGITFYPWKLNPAIPNAAATNGDNTVDNIEKIEIANPSGEYIIRVSHKNVLTNDSQVFSLIVTGINREDFAVTTHQGFQDFCPGQISATCNIDLDFSDGFSDTIDFSVSNLPSGVEAVLTPDTLNSEGTVILTLNNIDALAPGDYQVKVTATGATETVNVYPIIHIVDSQLSGVALTSPANGEMNQPLDMNFTWEDAGMDAEEYDFQLAMDADFTTVIADVTIEENYTAVDNLLENTEYFWRVRATNACGDGEYSDVFNFVTETVVGVDDNMLNELVIYPNPATSVLNIKANSIIDSVEIISVLGKSVIQTVETDSKAQIDTGNLRAGHYFVRIISENRVIVKRFIKR</sequence>
<keyword evidence="3 5" id="KW-0378">Hydrolase</keyword>
<evidence type="ECO:0000256" key="6">
    <source>
        <dbReference type="SAM" id="SignalP"/>
    </source>
</evidence>
<accession>A0A1M6K6E5</accession>
<evidence type="ECO:0000313" key="9">
    <source>
        <dbReference type="Proteomes" id="UP000184172"/>
    </source>
</evidence>
<proteinExistence type="inferred from homology"/>
<dbReference type="RefSeq" id="WP_073219621.1">
    <property type="nucleotide sequence ID" value="NZ_FNNS01000007.1"/>
</dbReference>